<dbReference type="Proteomes" id="UP000314294">
    <property type="component" value="Unassembled WGS sequence"/>
</dbReference>
<gene>
    <name evidence="1" type="ORF">EYF80_001885</name>
</gene>
<proteinExistence type="predicted"/>
<name>A0A4Z2JD31_9TELE</name>
<evidence type="ECO:0000313" key="2">
    <source>
        <dbReference type="Proteomes" id="UP000314294"/>
    </source>
</evidence>
<reference evidence="1 2" key="1">
    <citation type="submission" date="2019-03" db="EMBL/GenBank/DDBJ databases">
        <title>First draft genome of Liparis tanakae, snailfish: a comprehensive survey of snailfish specific genes.</title>
        <authorList>
            <person name="Kim W."/>
            <person name="Song I."/>
            <person name="Jeong J.-H."/>
            <person name="Kim D."/>
            <person name="Kim S."/>
            <person name="Ryu S."/>
            <person name="Song J.Y."/>
            <person name="Lee S.K."/>
        </authorList>
    </citation>
    <scope>NUCLEOTIDE SEQUENCE [LARGE SCALE GENOMIC DNA]</scope>
    <source>
        <tissue evidence="1">Muscle</tissue>
    </source>
</reference>
<evidence type="ECO:0000313" key="1">
    <source>
        <dbReference type="EMBL" id="TNN87921.1"/>
    </source>
</evidence>
<protein>
    <submittedName>
        <fullName evidence="1">Uncharacterized protein</fullName>
    </submittedName>
</protein>
<accession>A0A4Z2JD31</accession>
<sequence>MLSNTSGSTSSAEGRLRMVTFLGTGCSGSGSFFPALGTQRNHNTIKDTVGLYCPYYCNPPQKPELNPFSGLAPSRYDSSLLLQGLRPLQNKLREEWRGKEKERRVLKGRKEGQRTYMYHMLVQNGFIDP</sequence>
<keyword evidence="2" id="KW-1185">Reference proteome</keyword>
<organism evidence="1 2">
    <name type="scientific">Liparis tanakae</name>
    <name type="common">Tanaka's snailfish</name>
    <dbReference type="NCBI Taxonomy" id="230148"/>
    <lineage>
        <taxon>Eukaryota</taxon>
        <taxon>Metazoa</taxon>
        <taxon>Chordata</taxon>
        <taxon>Craniata</taxon>
        <taxon>Vertebrata</taxon>
        <taxon>Euteleostomi</taxon>
        <taxon>Actinopterygii</taxon>
        <taxon>Neopterygii</taxon>
        <taxon>Teleostei</taxon>
        <taxon>Neoteleostei</taxon>
        <taxon>Acanthomorphata</taxon>
        <taxon>Eupercaria</taxon>
        <taxon>Perciformes</taxon>
        <taxon>Cottioidei</taxon>
        <taxon>Cottales</taxon>
        <taxon>Liparidae</taxon>
        <taxon>Liparis</taxon>
    </lineage>
</organism>
<comment type="caution">
    <text evidence="1">The sequence shown here is derived from an EMBL/GenBank/DDBJ whole genome shotgun (WGS) entry which is preliminary data.</text>
</comment>
<dbReference type="AlphaFoldDB" id="A0A4Z2JD31"/>
<dbReference type="EMBL" id="SRLO01000008">
    <property type="protein sequence ID" value="TNN87921.1"/>
    <property type="molecule type" value="Genomic_DNA"/>
</dbReference>